<accession>A0ABT7NB29</accession>
<dbReference type="PANTHER" id="PTHR12526:SF637">
    <property type="entry name" value="GLYCOSYLTRANSFERASE EPSF-RELATED"/>
    <property type="match status" value="1"/>
</dbReference>
<name>A0ABT7NB29_9BURK</name>
<sequence>MAQYPDVRSAEINPLVHYLVSGKNEGRFPSAFAAAAFATISRGGVELHNDDSSKSNLHADDGQTQARARRASDIDLLVSSELFDPVWYVQNHPEAMGQNPYSHFLLNGGPLGLKASVDFDCESYLRTYPDVAASGMNPLIHYLRYGIQEGRNPGLSAGQRWSIKQTILDAKSLDPEFEAAHDFFAQDVSGLPLNTSIPVTRAAIAWQAMFADLPPQIEHIVFAPWLVRGGADLACANIVRAAQEVSSEDKVLLVVTDHERLDALEWLPNGTRLLVFSDYDATLNNDERTQIVESLIFALRPVSVCNVNSLAMWDAIAKKGLALRSVTRIFAALFCRDFTLDGRGAGYSDTHFRACVENIEAIYFDTHSFIAEMNERYGLTAGLQAKLAFLAQPVLQAINVSESVDGRSVPHMPRVLWAGRFCHQKNPELLARIARRLPGVSFDVWGSGDSELEDLMRNLAKEVPSVRLCGTFRSFSDLPLSTYSAFLFTSRFEGMPTVLINAAAANLPIVASSVGGVSELVTNETGWPIEEIENEAQYCNALNEVLENSNLVATRLFHMRKLIQTQRSWDSFVSALTLPGGFLERRNLT</sequence>
<dbReference type="RefSeq" id="WP_286660245.1">
    <property type="nucleotide sequence ID" value="NZ_JASZYV010000002.1"/>
</dbReference>
<evidence type="ECO:0000313" key="2">
    <source>
        <dbReference type="Proteomes" id="UP001174908"/>
    </source>
</evidence>
<comment type="caution">
    <text evidence="1">The sequence shown here is derived from an EMBL/GenBank/DDBJ whole genome shotgun (WGS) entry which is preliminary data.</text>
</comment>
<protein>
    <submittedName>
        <fullName evidence="1">Glycosyltransferase</fullName>
    </submittedName>
</protein>
<dbReference type="PANTHER" id="PTHR12526">
    <property type="entry name" value="GLYCOSYLTRANSFERASE"/>
    <property type="match status" value="1"/>
</dbReference>
<proteinExistence type="predicted"/>
<dbReference type="Pfam" id="PF13692">
    <property type="entry name" value="Glyco_trans_1_4"/>
    <property type="match status" value="1"/>
</dbReference>
<keyword evidence="2" id="KW-1185">Reference proteome</keyword>
<reference evidence="1" key="1">
    <citation type="submission" date="2023-06" db="EMBL/GenBank/DDBJ databases">
        <authorList>
            <person name="Jiang Y."/>
            <person name="Liu Q."/>
        </authorList>
    </citation>
    <scope>NUCLEOTIDE SEQUENCE</scope>
    <source>
        <strain evidence="1">CGMCC 1.12089</strain>
    </source>
</reference>
<organism evidence="1 2">
    <name type="scientific">Variovorax dokdonensis</name>
    <dbReference type="NCBI Taxonomy" id="344883"/>
    <lineage>
        <taxon>Bacteria</taxon>
        <taxon>Pseudomonadati</taxon>
        <taxon>Pseudomonadota</taxon>
        <taxon>Betaproteobacteria</taxon>
        <taxon>Burkholderiales</taxon>
        <taxon>Comamonadaceae</taxon>
        <taxon>Variovorax</taxon>
    </lineage>
</organism>
<dbReference type="CDD" id="cd03801">
    <property type="entry name" value="GT4_PimA-like"/>
    <property type="match status" value="1"/>
</dbReference>
<dbReference type="EMBL" id="JASZYV010000002">
    <property type="protein sequence ID" value="MDM0045148.1"/>
    <property type="molecule type" value="Genomic_DNA"/>
</dbReference>
<dbReference type="SUPFAM" id="SSF53756">
    <property type="entry name" value="UDP-Glycosyltransferase/glycogen phosphorylase"/>
    <property type="match status" value="1"/>
</dbReference>
<dbReference type="Proteomes" id="UP001174908">
    <property type="component" value="Unassembled WGS sequence"/>
</dbReference>
<evidence type="ECO:0000313" key="1">
    <source>
        <dbReference type="EMBL" id="MDM0045148.1"/>
    </source>
</evidence>
<gene>
    <name evidence="1" type="ORF">QTH91_11695</name>
</gene>
<dbReference type="Gene3D" id="3.40.50.2000">
    <property type="entry name" value="Glycogen Phosphorylase B"/>
    <property type="match status" value="1"/>
</dbReference>